<proteinExistence type="predicted"/>
<comment type="caution">
    <text evidence="1">The sequence shown here is derived from an EMBL/GenBank/DDBJ whole genome shotgun (WGS) entry which is preliminary data.</text>
</comment>
<accession>A0ABQ0E856</accession>
<dbReference type="SUPFAM" id="SSF52833">
    <property type="entry name" value="Thioredoxin-like"/>
    <property type="match status" value="1"/>
</dbReference>
<sequence length="224" mass="24279">MSDRVAVEAGVKAEIAKDLASPYSPHDSLSGRTCLDGRPVDGFEGDILEYWSNLECPYCGIQEPLQAQRTHPDLCIVVRHIPSDEYVESLKKALSYEALRTFSANAAHRFWDSVLPKTSLGIPVPYEAALQTALQDAAIAPEDFADALQDAAPVVSADIVAAQSRITSTPTWILEGLRFPACDFKAGEVPTALELARKVRSGDTLAKDAITQIITRGLLNESLL</sequence>
<dbReference type="EMBL" id="BAAFSG010000001">
    <property type="protein sequence ID" value="GAB1253936.1"/>
    <property type="molecule type" value="Genomic_DNA"/>
</dbReference>
<gene>
    <name evidence="1" type="ORF">Defa_14230</name>
</gene>
<protein>
    <recommendedName>
        <fullName evidence="3">Thioredoxin-like fold domain-containing protein</fullName>
    </recommendedName>
</protein>
<organism evidence="1 2">
    <name type="scientific">Desulfovibrio falkowii</name>
    <dbReference type="NCBI Taxonomy" id="3136602"/>
    <lineage>
        <taxon>Bacteria</taxon>
        <taxon>Pseudomonadati</taxon>
        <taxon>Thermodesulfobacteriota</taxon>
        <taxon>Desulfovibrionia</taxon>
        <taxon>Desulfovibrionales</taxon>
        <taxon>Desulfovibrionaceae</taxon>
        <taxon>Desulfovibrio</taxon>
    </lineage>
</organism>
<name>A0ABQ0E856_9BACT</name>
<evidence type="ECO:0008006" key="3">
    <source>
        <dbReference type="Google" id="ProtNLM"/>
    </source>
</evidence>
<evidence type="ECO:0000313" key="2">
    <source>
        <dbReference type="Proteomes" id="UP001628192"/>
    </source>
</evidence>
<keyword evidence="2" id="KW-1185">Reference proteome</keyword>
<evidence type="ECO:0000313" key="1">
    <source>
        <dbReference type="EMBL" id="GAB1253936.1"/>
    </source>
</evidence>
<dbReference type="Gene3D" id="3.40.30.10">
    <property type="entry name" value="Glutaredoxin"/>
    <property type="match status" value="1"/>
</dbReference>
<reference evidence="1 2" key="1">
    <citation type="journal article" date="2025" name="Int. J. Syst. Evol. Microbiol.">
        <title>Desulfovibrio falkowii sp. nov., Porphyromonas miyakawae sp. nov., Mediterraneibacter flintii sp. nov. and Owariibacterium komagatae gen. nov., sp. nov., isolated from human faeces.</title>
        <authorList>
            <person name="Hamaguchi T."/>
            <person name="Ohara M."/>
            <person name="Hisatomi A."/>
            <person name="Sekiguchi K."/>
            <person name="Takeda J.I."/>
            <person name="Ueyama J."/>
            <person name="Ito M."/>
            <person name="Nishiwaki H."/>
            <person name="Ogi T."/>
            <person name="Hirayama M."/>
            <person name="Ohkuma M."/>
            <person name="Sakamoto M."/>
            <person name="Ohno K."/>
        </authorList>
    </citation>
    <scope>NUCLEOTIDE SEQUENCE [LARGE SCALE GENOMIC DNA]</scope>
    <source>
        <strain evidence="1 2">13CB8C</strain>
    </source>
</reference>
<dbReference type="InterPro" id="IPR036249">
    <property type="entry name" value="Thioredoxin-like_sf"/>
</dbReference>
<dbReference type="Proteomes" id="UP001628192">
    <property type="component" value="Unassembled WGS sequence"/>
</dbReference>